<evidence type="ECO:0000256" key="6">
    <source>
        <dbReference type="ARBA" id="ARBA00022989"/>
    </source>
</evidence>
<keyword evidence="8" id="KW-0406">Ion transport</keyword>
<evidence type="ECO:0000256" key="7">
    <source>
        <dbReference type="ARBA" id="ARBA00023018"/>
    </source>
</evidence>
<dbReference type="EMBL" id="JAKKPZ010000009">
    <property type="protein sequence ID" value="KAI1717321.1"/>
    <property type="molecule type" value="Genomic_DNA"/>
</dbReference>
<dbReference type="SMART" id="SM00079">
    <property type="entry name" value="PBPe"/>
    <property type="match status" value="1"/>
</dbReference>
<dbReference type="AlphaFoldDB" id="A0AAD4N532"/>
<dbReference type="GO" id="GO:0015276">
    <property type="term" value="F:ligand-gated monoatomic ion channel activity"/>
    <property type="evidence" value="ECO:0007669"/>
    <property type="project" value="InterPro"/>
</dbReference>
<evidence type="ECO:0000313" key="22">
    <source>
        <dbReference type="Proteomes" id="UP001201812"/>
    </source>
</evidence>
<keyword evidence="7" id="KW-0770">Synapse</keyword>
<keyword evidence="22" id="KW-1185">Reference proteome</keyword>
<dbReference type="Pfam" id="PF00060">
    <property type="entry name" value="Lig_chan"/>
    <property type="match status" value="1"/>
</dbReference>
<feature type="transmembrane region" description="Helical" evidence="18">
    <location>
        <begin position="734"/>
        <end position="757"/>
    </location>
</feature>
<feature type="disulfide bond" evidence="17">
    <location>
        <begin position="657"/>
        <end position="716"/>
    </location>
</feature>
<dbReference type="PRINTS" id="PR00177">
    <property type="entry name" value="NMDARECEPTOR"/>
</dbReference>
<organism evidence="21 22">
    <name type="scientific">Ditylenchus destructor</name>
    <dbReference type="NCBI Taxonomy" id="166010"/>
    <lineage>
        <taxon>Eukaryota</taxon>
        <taxon>Metazoa</taxon>
        <taxon>Ecdysozoa</taxon>
        <taxon>Nematoda</taxon>
        <taxon>Chromadorea</taxon>
        <taxon>Rhabditida</taxon>
        <taxon>Tylenchina</taxon>
        <taxon>Tylenchomorpha</taxon>
        <taxon>Sphaerularioidea</taxon>
        <taxon>Anguinidae</taxon>
        <taxon>Anguininae</taxon>
        <taxon>Ditylenchus</taxon>
    </lineage>
</organism>
<protein>
    <submittedName>
        <fullName evidence="21">Ligated ion channel l-glutamate- and glycine-binding site domain-containing protein</fullName>
    </submittedName>
</protein>
<sequence>MEKSGVTYLFGGFNENLEEILEGLACENKVLTYVRPARVQNWKSIKNAKLRQRSGCIMDMFPQKAYFSVIINLLKYWHWDRFSIVYLRSRGLHRFSSLFSLLSATIIFVEVDDLGHSTDLTRPYLEAGRKMKRTCDLDNCWRKLNRAIIDLPPRDTVEFLRASLMLGMINVNNWYLLVSIDDLSNSHMAQFSHNQMRLSTTSQTDWESFEKNDSYSQSLSTFRHLFSKTNPGIYGHFAPMNDFTFIHDTMLYITREYEDYSFSPNWGRPYYIEDLTGPIRLDNNSANRLDAVFYVHEFSVDGEPIKTGIWRTNSAKRTNELSMQDKLVPNTHESRLEESRTQRFLRVTTILEKPYVMEKISLSSSSDPTGKVVYEGFCIDLLNRLSYDLNFEYQLSIVADGKYGDELRENSTGEGTGRWNGMIGEILRQEADVAVAPITVTAGRLEVVDFTNPFLQLGISMLMRQPNEKPSSFLSFLWPLSPTVWVYSAVITICTALSMVAVSVLSPSESSHVFNIMNSLWYLLCILLRAGSGYNCRSVSNRLMSAVWWMFTLILIAQYTANFAAVLTIDRKSLPFNSFEELGNQTDYSFGAIAGGSTQQFFMYSRLDTFRNIWLRMSNMSNVFVTTNDEGVQKALNERYVFLMESTSLEYQLTQHCNLTKVGNIVLGSNGYSIALPKGSKWREQLSRQILDYNERGVMMMLKNKWWKKTPQTEECEEKTVEIKKSLGMDKASGIFALLIIGVIVSLTIGLFERLIFALRNDFGFSMRNIRIGSDTKYF</sequence>
<keyword evidence="17" id="KW-1015">Disulfide bond</keyword>
<keyword evidence="2" id="KW-0813">Transport</keyword>
<comment type="similarity">
    <text evidence="1">Belongs to the glutamate-gated ion channel (TC 1.A.10.1) family.</text>
</comment>
<feature type="transmembrane region" description="Helical" evidence="18">
    <location>
        <begin position="546"/>
        <end position="569"/>
    </location>
</feature>
<feature type="transmembrane region" description="Helical" evidence="18">
    <location>
        <begin position="484"/>
        <end position="506"/>
    </location>
</feature>
<evidence type="ECO:0000256" key="12">
    <source>
        <dbReference type="ARBA" id="ARBA00023257"/>
    </source>
</evidence>
<comment type="subcellular location">
    <subcellularLocation>
        <location evidence="15">Postsynaptic cell membrane</location>
        <topology evidence="15">Multi-pass membrane protein</topology>
    </subcellularLocation>
</comment>
<accession>A0AAD4N532</accession>
<dbReference type="InterPro" id="IPR028082">
    <property type="entry name" value="Peripla_BP_I"/>
</dbReference>
<keyword evidence="12" id="KW-0628">Postsynaptic cell membrane</keyword>
<evidence type="ECO:0000256" key="10">
    <source>
        <dbReference type="ARBA" id="ARBA00023170"/>
    </source>
</evidence>
<evidence type="ECO:0000256" key="13">
    <source>
        <dbReference type="ARBA" id="ARBA00023286"/>
    </source>
</evidence>
<dbReference type="PANTHER" id="PTHR18966">
    <property type="entry name" value="IONOTROPIC GLUTAMATE RECEPTOR"/>
    <property type="match status" value="1"/>
</dbReference>
<evidence type="ECO:0000256" key="2">
    <source>
        <dbReference type="ARBA" id="ARBA00022448"/>
    </source>
</evidence>
<feature type="binding site" evidence="16">
    <location>
        <position position="439"/>
    </location>
    <ligand>
        <name>L-glutamate</name>
        <dbReference type="ChEBI" id="CHEBI:29985"/>
    </ligand>
</feature>
<dbReference type="InterPro" id="IPR001508">
    <property type="entry name" value="Iono_Glu_rcpt_met"/>
</dbReference>
<evidence type="ECO:0000256" key="15">
    <source>
        <dbReference type="ARBA" id="ARBA00034104"/>
    </source>
</evidence>
<dbReference type="Gene3D" id="1.10.287.70">
    <property type="match status" value="1"/>
</dbReference>
<keyword evidence="13" id="KW-1071">Ligand-gated ion channel</keyword>
<dbReference type="FunFam" id="3.40.190.10:FF:000024">
    <property type="entry name" value="Glutamate receptor, ionotropic, delta 1"/>
    <property type="match status" value="1"/>
</dbReference>
<name>A0AAD4N532_9BILA</name>
<dbReference type="Proteomes" id="UP001201812">
    <property type="component" value="Unassembled WGS sequence"/>
</dbReference>
<evidence type="ECO:0000256" key="16">
    <source>
        <dbReference type="PIRSR" id="PIRSR601508-1"/>
    </source>
</evidence>
<evidence type="ECO:0000259" key="19">
    <source>
        <dbReference type="SMART" id="SM00079"/>
    </source>
</evidence>
<keyword evidence="6 18" id="KW-1133">Transmembrane helix</keyword>
<dbReference type="Gene3D" id="3.40.50.2300">
    <property type="match status" value="1"/>
</dbReference>
<evidence type="ECO:0000256" key="8">
    <source>
        <dbReference type="ARBA" id="ARBA00023065"/>
    </source>
</evidence>
<evidence type="ECO:0000259" key="20">
    <source>
        <dbReference type="SMART" id="SM00918"/>
    </source>
</evidence>
<feature type="binding site" evidence="16">
    <location>
        <position position="444"/>
    </location>
    <ligand>
        <name>L-glutamate</name>
        <dbReference type="ChEBI" id="CHEBI:29985"/>
    </ligand>
</feature>
<keyword evidence="10" id="KW-0675">Receptor</keyword>
<reference evidence="21" key="1">
    <citation type="submission" date="2022-01" db="EMBL/GenBank/DDBJ databases">
        <title>Genome Sequence Resource for Two Populations of Ditylenchus destructor, the Migratory Endoparasitic Phytonematode.</title>
        <authorList>
            <person name="Zhang H."/>
            <person name="Lin R."/>
            <person name="Xie B."/>
        </authorList>
    </citation>
    <scope>NUCLEOTIDE SEQUENCE</scope>
    <source>
        <strain evidence="21">BazhouSP</strain>
    </source>
</reference>
<dbReference type="GO" id="GO:0045211">
    <property type="term" value="C:postsynaptic membrane"/>
    <property type="evidence" value="ECO:0007669"/>
    <property type="project" value="UniProtKB-SubCell"/>
</dbReference>
<dbReference type="FunFam" id="3.40.190.10:FF:000060">
    <property type="entry name" value="Glutamate receptor ionotropic, kainate 1"/>
    <property type="match status" value="1"/>
</dbReference>
<keyword evidence="4 18" id="KW-0812">Transmembrane</keyword>
<dbReference type="Gene3D" id="3.40.190.10">
    <property type="entry name" value="Periplasmic binding protein-like II"/>
    <property type="match status" value="2"/>
</dbReference>
<dbReference type="Pfam" id="PF10613">
    <property type="entry name" value="Lig_chan-Glu_bd"/>
    <property type="match status" value="1"/>
</dbReference>
<comment type="caution">
    <text evidence="21">The sequence shown here is derived from an EMBL/GenBank/DDBJ whole genome shotgun (WGS) entry which is preliminary data.</text>
</comment>
<keyword evidence="14" id="KW-0407">Ion channel</keyword>
<proteinExistence type="inferred from homology"/>
<evidence type="ECO:0000256" key="1">
    <source>
        <dbReference type="ARBA" id="ARBA00008685"/>
    </source>
</evidence>
<feature type="domain" description="Ionotropic glutamate receptor C-terminal" evidence="19">
    <location>
        <begin position="344"/>
        <end position="709"/>
    </location>
</feature>
<dbReference type="GO" id="GO:0038023">
    <property type="term" value="F:signaling receptor activity"/>
    <property type="evidence" value="ECO:0007669"/>
    <property type="project" value="InterPro"/>
</dbReference>
<evidence type="ECO:0000256" key="5">
    <source>
        <dbReference type="ARBA" id="ARBA00022729"/>
    </source>
</evidence>
<dbReference type="InterPro" id="IPR019594">
    <property type="entry name" value="Glu/Gly-bd"/>
</dbReference>
<evidence type="ECO:0000256" key="18">
    <source>
        <dbReference type="SAM" id="Phobius"/>
    </source>
</evidence>
<gene>
    <name evidence="21" type="ORF">DdX_07063</name>
</gene>
<evidence type="ECO:0000256" key="11">
    <source>
        <dbReference type="ARBA" id="ARBA00023180"/>
    </source>
</evidence>
<dbReference type="SUPFAM" id="SSF53850">
    <property type="entry name" value="Periplasmic binding protein-like II"/>
    <property type="match status" value="1"/>
</dbReference>
<evidence type="ECO:0000256" key="3">
    <source>
        <dbReference type="ARBA" id="ARBA00022475"/>
    </source>
</evidence>
<dbReference type="InterPro" id="IPR001320">
    <property type="entry name" value="Iontro_rcpt_C"/>
</dbReference>
<feature type="transmembrane region" description="Helical" evidence="18">
    <location>
        <begin position="513"/>
        <end position="534"/>
    </location>
</feature>
<keyword evidence="5" id="KW-0732">Signal</keyword>
<evidence type="ECO:0000256" key="17">
    <source>
        <dbReference type="PIRSR" id="PIRSR601508-3"/>
    </source>
</evidence>
<evidence type="ECO:0000256" key="14">
    <source>
        <dbReference type="ARBA" id="ARBA00023303"/>
    </source>
</evidence>
<evidence type="ECO:0000256" key="4">
    <source>
        <dbReference type="ARBA" id="ARBA00022692"/>
    </source>
</evidence>
<evidence type="ECO:0000313" key="21">
    <source>
        <dbReference type="EMBL" id="KAI1717321.1"/>
    </source>
</evidence>
<dbReference type="SUPFAM" id="SSF53822">
    <property type="entry name" value="Periplasmic binding protein-like I"/>
    <property type="match status" value="1"/>
</dbReference>
<feature type="binding site" evidence="16">
    <location>
        <position position="645"/>
    </location>
    <ligand>
        <name>L-glutamate</name>
        <dbReference type="ChEBI" id="CHEBI:29985"/>
    </ligand>
</feature>
<dbReference type="CDD" id="cd13714">
    <property type="entry name" value="PBP2_iGluR_Kainate"/>
    <property type="match status" value="1"/>
</dbReference>
<evidence type="ECO:0000256" key="9">
    <source>
        <dbReference type="ARBA" id="ARBA00023136"/>
    </source>
</evidence>
<feature type="binding site" evidence="16">
    <location>
        <position position="597"/>
    </location>
    <ligand>
        <name>L-glutamate</name>
        <dbReference type="ChEBI" id="CHEBI:29985"/>
    </ligand>
</feature>
<dbReference type="SMART" id="SM00918">
    <property type="entry name" value="Lig_chan-Glu_bd"/>
    <property type="match status" value="1"/>
</dbReference>
<feature type="binding site" evidence="16">
    <location>
        <position position="437"/>
    </location>
    <ligand>
        <name>L-glutamate</name>
        <dbReference type="ChEBI" id="CHEBI:29985"/>
    </ligand>
</feature>
<dbReference type="InterPro" id="IPR015683">
    <property type="entry name" value="Ionotropic_Glu_rcpt"/>
</dbReference>
<keyword evidence="9 18" id="KW-0472">Membrane</keyword>
<keyword evidence="11" id="KW-0325">Glycoprotein</keyword>
<feature type="domain" description="Ionotropic glutamate receptor L-glutamate and glycine-binding" evidence="20">
    <location>
        <begin position="354"/>
        <end position="428"/>
    </location>
</feature>
<feature type="binding site" evidence="16">
    <location>
        <position position="598"/>
    </location>
    <ligand>
        <name>L-glutamate</name>
        <dbReference type="ChEBI" id="CHEBI:29985"/>
    </ligand>
</feature>
<keyword evidence="3" id="KW-1003">Cell membrane</keyword>